<dbReference type="AlphaFoldDB" id="A0A7W7T9S4"/>
<accession>A0A7W7T9S4</accession>
<reference evidence="1 2" key="1">
    <citation type="submission" date="2020-08" db="EMBL/GenBank/DDBJ databases">
        <title>Sequencing the genomes of 1000 actinobacteria strains.</title>
        <authorList>
            <person name="Klenk H.-P."/>
        </authorList>
    </citation>
    <scope>NUCLEOTIDE SEQUENCE [LARGE SCALE GENOMIC DNA]</scope>
    <source>
        <strain evidence="1 2">DSM 45084</strain>
    </source>
</reference>
<comment type="caution">
    <text evidence="1">The sequence shown here is derived from an EMBL/GenBank/DDBJ whole genome shotgun (WGS) entry which is preliminary data.</text>
</comment>
<dbReference type="RefSeq" id="WP_184672845.1">
    <property type="nucleotide sequence ID" value="NZ_BAABAI010000016.1"/>
</dbReference>
<organism evidence="1 2">
    <name type="scientific">Saccharothrix violaceirubra</name>
    <dbReference type="NCBI Taxonomy" id="413306"/>
    <lineage>
        <taxon>Bacteria</taxon>
        <taxon>Bacillati</taxon>
        <taxon>Actinomycetota</taxon>
        <taxon>Actinomycetes</taxon>
        <taxon>Pseudonocardiales</taxon>
        <taxon>Pseudonocardiaceae</taxon>
        <taxon>Saccharothrix</taxon>
    </lineage>
</organism>
<evidence type="ECO:0000313" key="2">
    <source>
        <dbReference type="Proteomes" id="UP000542674"/>
    </source>
</evidence>
<protein>
    <submittedName>
        <fullName evidence="1">Uncharacterized protein</fullName>
    </submittedName>
</protein>
<evidence type="ECO:0000313" key="1">
    <source>
        <dbReference type="EMBL" id="MBB4967830.1"/>
    </source>
</evidence>
<dbReference type="EMBL" id="JACHJS010000001">
    <property type="protein sequence ID" value="MBB4967830.1"/>
    <property type="molecule type" value="Genomic_DNA"/>
</dbReference>
<name>A0A7W7T9S4_9PSEU</name>
<gene>
    <name evidence="1" type="ORF">F4559_005189</name>
</gene>
<keyword evidence="2" id="KW-1185">Reference proteome</keyword>
<dbReference type="Proteomes" id="UP000542674">
    <property type="component" value="Unassembled WGS sequence"/>
</dbReference>
<sequence length="76" mass="8514">MNWREVDGVELRERAQGLVDDYVAAIIRIGEETATAADWQRAAELAGGLITVHEDLAGYYRYMSGTLSDFVRHTGR</sequence>
<proteinExistence type="predicted"/>